<feature type="domain" description="Transmembrane protein 106 C-terminal" evidence="7">
    <location>
        <begin position="114"/>
        <end position="250"/>
    </location>
</feature>
<dbReference type="PANTHER" id="PTHR28556:SF6">
    <property type="entry name" value="TRANSMEMBRANE PROTEIN 106A"/>
    <property type="match status" value="1"/>
</dbReference>
<keyword evidence="5 6" id="KW-0472">Membrane</keyword>
<name>A0A0P7TC60_SCLFO</name>
<dbReference type="Pfam" id="PF07092">
    <property type="entry name" value="TMEM106"/>
    <property type="match status" value="1"/>
</dbReference>
<dbReference type="InterPro" id="IPR048509">
    <property type="entry name" value="TMEM106_C"/>
</dbReference>
<evidence type="ECO:0000313" key="10">
    <source>
        <dbReference type="Proteomes" id="UP000034805"/>
    </source>
</evidence>
<dbReference type="STRING" id="113540.ENSSFOP00015013602"/>
<feature type="non-terminal residue" evidence="9">
    <location>
        <position position="1"/>
    </location>
</feature>
<dbReference type="GO" id="GO:0012505">
    <property type="term" value="C:endomembrane system"/>
    <property type="evidence" value="ECO:0007669"/>
    <property type="project" value="UniProtKB-SubCell"/>
</dbReference>
<protein>
    <submittedName>
        <fullName evidence="9">Transmembrane protein 106A-like</fullName>
    </submittedName>
</protein>
<evidence type="ECO:0000256" key="3">
    <source>
        <dbReference type="ARBA" id="ARBA00022692"/>
    </source>
</evidence>
<keyword evidence="3 6" id="KW-0812">Transmembrane</keyword>
<comment type="caution">
    <text evidence="9">The sequence shown here is derived from an EMBL/GenBank/DDBJ whole genome shotgun (WGS) entry which is preliminary data.</text>
</comment>
<evidence type="ECO:0000256" key="4">
    <source>
        <dbReference type="ARBA" id="ARBA00022989"/>
    </source>
</evidence>
<evidence type="ECO:0000259" key="8">
    <source>
        <dbReference type="Pfam" id="PF21002"/>
    </source>
</evidence>
<dbReference type="EMBL" id="JARO02014074">
    <property type="protein sequence ID" value="KPP58383.1"/>
    <property type="molecule type" value="Genomic_DNA"/>
</dbReference>
<comment type="subcellular location">
    <subcellularLocation>
        <location evidence="1">Endomembrane system</location>
    </subcellularLocation>
</comment>
<reference evidence="9 10" key="1">
    <citation type="submission" date="2015-08" db="EMBL/GenBank/DDBJ databases">
        <title>The genome of the Asian arowana (Scleropages formosus).</title>
        <authorList>
            <person name="Tan M.H."/>
            <person name="Gan H.M."/>
            <person name="Croft L.J."/>
            <person name="Austin C.M."/>
        </authorList>
    </citation>
    <scope>NUCLEOTIDE SEQUENCE [LARGE SCALE GENOMIC DNA]</scope>
    <source>
        <strain evidence="9">Aro1</strain>
    </source>
</reference>
<keyword evidence="4 6" id="KW-1133">Transmembrane helix</keyword>
<evidence type="ECO:0000313" key="9">
    <source>
        <dbReference type="EMBL" id="KPP58383.1"/>
    </source>
</evidence>
<feature type="domain" description="Transmembrane protein 106 N-terminal" evidence="8">
    <location>
        <begin position="53"/>
        <end position="91"/>
    </location>
</feature>
<dbReference type="InterPro" id="IPR009790">
    <property type="entry name" value="TMEM106"/>
</dbReference>
<dbReference type="AlphaFoldDB" id="A0A0P7TC60"/>
<evidence type="ECO:0000256" key="5">
    <source>
        <dbReference type="ARBA" id="ARBA00023136"/>
    </source>
</evidence>
<gene>
    <name evidence="9" type="ORF">Z043_123796</name>
</gene>
<sequence>QRAVCLDTFVYKNDMLMGVSLGHSSTPHRGKEGEEWKHSHKDYGTIGWEFMAETLDCPTCRGTGRIPRGQENQLVAVIPCTDQRLKPRHTKQYVCLSVVLCLVVCFLVLFFLFPRSMSLSPIAIKSVLVFFTPDAVTMTIMSVLNISNENFVTVEVRNLDVQALIVDTVVGKASIGNVTIVKPRSRTEYTFDIPVSIEDAGLSSYCKSTSIKIRTLFFHLQIMMRVFYLAHSEQLSMDAFEYVDCGTNTTVSHIMQDTSLCSWGSKKGSALSLLCKTPL</sequence>
<dbReference type="Proteomes" id="UP000034805">
    <property type="component" value="Unassembled WGS sequence"/>
</dbReference>
<feature type="transmembrane region" description="Helical" evidence="6">
    <location>
        <begin position="93"/>
        <end position="113"/>
    </location>
</feature>
<dbReference type="PANTHER" id="PTHR28556">
    <property type="entry name" value="TRANSMEMBRANE PROTEIN 106B"/>
    <property type="match status" value="1"/>
</dbReference>
<evidence type="ECO:0000256" key="6">
    <source>
        <dbReference type="SAM" id="Phobius"/>
    </source>
</evidence>
<evidence type="ECO:0000256" key="1">
    <source>
        <dbReference type="ARBA" id="ARBA00004308"/>
    </source>
</evidence>
<proteinExistence type="inferred from homology"/>
<evidence type="ECO:0000259" key="7">
    <source>
        <dbReference type="Pfam" id="PF07092"/>
    </source>
</evidence>
<accession>A0A0P7TC60</accession>
<organism evidence="9 10">
    <name type="scientific">Scleropages formosus</name>
    <name type="common">Asian bonytongue</name>
    <name type="synonym">Osteoglossum formosum</name>
    <dbReference type="NCBI Taxonomy" id="113540"/>
    <lineage>
        <taxon>Eukaryota</taxon>
        <taxon>Metazoa</taxon>
        <taxon>Chordata</taxon>
        <taxon>Craniata</taxon>
        <taxon>Vertebrata</taxon>
        <taxon>Euteleostomi</taxon>
        <taxon>Actinopterygii</taxon>
        <taxon>Neopterygii</taxon>
        <taxon>Teleostei</taxon>
        <taxon>Osteoglossocephala</taxon>
        <taxon>Osteoglossomorpha</taxon>
        <taxon>Osteoglossiformes</taxon>
        <taxon>Osteoglossidae</taxon>
        <taxon>Scleropages</taxon>
    </lineage>
</organism>
<dbReference type="Pfam" id="PF21002">
    <property type="entry name" value="TMEM106_N"/>
    <property type="match status" value="1"/>
</dbReference>
<dbReference type="InterPro" id="IPR048511">
    <property type="entry name" value="TMEM106_N"/>
</dbReference>
<comment type="similarity">
    <text evidence="2">Belongs to the TMEM106 family.</text>
</comment>
<evidence type="ECO:0000256" key="2">
    <source>
        <dbReference type="ARBA" id="ARBA00008111"/>
    </source>
</evidence>